<evidence type="ECO:0000313" key="4">
    <source>
        <dbReference type="EMBL" id="ONH64760.1"/>
    </source>
</evidence>
<sequence length="297" mass="34898">MFRSARQLSTSVVRLSELFQHPEKWQGLPPQQILELFQKRRSLLGAKFKPNDAELAALKTTSQHTGVDTRTIERLYYGGEPEAYHLANERFEDDYLPPKFQYDEYPEQAQEIIRDHREQREYNRIAAYEMPHLVKYRQEYKPPTNKPVTYKYTTHLGEEDFAANKKVSLTVKVSDLGLSPKEAHKFKVIAGVRYDATKDTFKLASERFPEPLQNTRYLADTLNSLIKESKDLTDDFSDIPIDQRHVEARLAKRKNQIKQRQTLHNDDFPEDWKRPEDAPKKEKSVIDYVQELAEKNQ</sequence>
<dbReference type="InterPro" id="IPR019349">
    <property type="entry name" value="Ribosomal_mS35_mit"/>
</dbReference>
<feature type="domain" description="Small ribosomal subunit protein mS35 mitochondrial conserved" evidence="3">
    <location>
        <begin position="140"/>
        <end position="273"/>
    </location>
</feature>
<dbReference type="Pfam" id="PF10213">
    <property type="entry name" value="MRP-S28"/>
    <property type="match status" value="1"/>
</dbReference>
<name>A0A1V2KZ26_CYBFA</name>
<comment type="function">
    <text evidence="1">Component of the mitochondrial ribosome (mitoribosome), a dedicated translation machinery responsible for the synthesis of mitochondrial genome-encoded proteins, including at least some of the essential transmembrane subunits of the mitochondrial respiratory chain. The mitoribosomes are attached to the mitochondrial inner membrane and translation products are cotranslationally integrated into the membrane.</text>
</comment>
<keyword evidence="5" id="KW-1185">Reference proteome</keyword>
<dbReference type="AlphaFoldDB" id="A0A1V2KZ26"/>
<keyword evidence="1" id="KW-0496">Mitochondrion</keyword>
<dbReference type="Proteomes" id="UP000189513">
    <property type="component" value="Unassembled WGS sequence"/>
</dbReference>
<evidence type="ECO:0000259" key="3">
    <source>
        <dbReference type="Pfam" id="PF10213"/>
    </source>
</evidence>
<dbReference type="OMA" id="YRQEYKP"/>
<keyword evidence="1" id="KW-0687">Ribonucleoprotein</keyword>
<organism evidence="4 5">
    <name type="scientific">Cyberlindnera fabianii</name>
    <name type="common">Yeast</name>
    <name type="synonym">Hansenula fabianii</name>
    <dbReference type="NCBI Taxonomy" id="36022"/>
    <lineage>
        <taxon>Eukaryota</taxon>
        <taxon>Fungi</taxon>
        <taxon>Dikarya</taxon>
        <taxon>Ascomycota</taxon>
        <taxon>Saccharomycotina</taxon>
        <taxon>Saccharomycetes</taxon>
        <taxon>Phaffomycetales</taxon>
        <taxon>Phaffomycetaceae</taxon>
        <taxon>Cyberlindnera</taxon>
    </lineage>
</organism>
<keyword evidence="1" id="KW-0689">Ribosomal protein</keyword>
<evidence type="ECO:0000256" key="1">
    <source>
        <dbReference type="PIRNR" id="PIRNR036995"/>
    </source>
</evidence>
<dbReference type="PANTHER" id="PTHR13490">
    <property type="entry name" value="MITOCHONDRIAL 28S RIBOSOMAL PROTEIN S28"/>
    <property type="match status" value="1"/>
</dbReference>
<dbReference type="EMBL" id="MPUK01000017">
    <property type="protein sequence ID" value="ONH64760.1"/>
    <property type="molecule type" value="Genomic_DNA"/>
</dbReference>
<accession>A0A1V2KZ26</accession>
<comment type="caution">
    <text evidence="4">The sequence shown here is derived from an EMBL/GenBank/DDBJ whole genome shotgun (WGS) entry which is preliminary data.</text>
</comment>
<feature type="compositionally biased region" description="Basic and acidic residues" evidence="2">
    <location>
        <begin position="263"/>
        <end position="284"/>
    </location>
</feature>
<dbReference type="GO" id="GO:0032543">
    <property type="term" value="P:mitochondrial translation"/>
    <property type="evidence" value="ECO:0007669"/>
    <property type="project" value="UniProtKB-UniRule"/>
</dbReference>
<evidence type="ECO:0000256" key="2">
    <source>
        <dbReference type="SAM" id="MobiDB-lite"/>
    </source>
</evidence>
<evidence type="ECO:0000313" key="5">
    <source>
        <dbReference type="Proteomes" id="UP000189513"/>
    </source>
</evidence>
<dbReference type="InterPro" id="IPR039848">
    <property type="entry name" value="Ribosomal_mS35_mt"/>
</dbReference>
<comment type="similarity">
    <text evidence="1">Belongs to the mitochondrion-specific ribosomal protein mS35 family.</text>
</comment>
<dbReference type="PIRSF" id="PIRSF036995">
    <property type="entry name" value="RSM24"/>
    <property type="match status" value="1"/>
</dbReference>
<dbReference type="GO" id="GO:0003735">
    <property type="term" value="F:structural constituent of ribosome"/>
    <property type="evidence" value="ECO:0007669"/>
    <property type="project" value="UniProtKB-UniRule"/>
</dbReference>
<dbReference type="GO" id="GO:0005763">
    <property type="term" value="C:mitochondrial small ribosomal subunit"/>
    <property type="evidence" value="ECO:0007669"/>
    <property type="project" value="UniProtKB-UniRule"/>
</dbReference>
<protein>
    <recommendedName>
        <fullName evidence="1">Small ribosomal subunit protein mS35</fullName>
    </recommendedName>
    <alternativeName>
        <fullName evidence="1">37S ribosomal protein S24, mitochondrial</fullName>
    </alternativeName>
</protein>
<proteinExistence type="inferred from homology"/>
<dbReference type="PANTHER" id="PTHR13490:SF0">
    <property type="entry name" value="SMALL RIBOSOMAL SUBUNIT PROTEIN MS35"/>
    <property type="match status" value="1"/>
</dbReference>
<reference evidence="5" key="1">
    <citation type="journal article" date="2017" name="Genome Announc.">
        <title>Genome sequences of Cyberlindnera fabianii 65, Pichia kudriavzevii 129, and Saccharomyces cerevisiae 131 isolated from fermented masau fruits in Zimbabwe.</title>
        <authorList>
            <person name="van Rijswijck I.M.H."/>
            <person name="Derks M.F.L."/>
            <person name="Abee T."/>
            <person name="de Ridder D."/>
            <person name="Smid E.J."/>
        </authorList>
    </citation>
    <scope>NUCLEOTIDE SEQUENCE [LARGE SCALE GENOMIC DNA]</scope>
    <source>
        <strain evidence="5">65</strain>
    </source>
</reference>
<dbReference type="VEuPathDB" id="FungiDB:BON22_5346"/>
<feature type="region of interest" description="Disordered" evidence="2">
    <location>
        <begin position="253"/>
        <end position="284"/>
    </location>
</feature>
<dbReference type="InterPro" id="IPR017081">
    <property type="entry name" value="Ribosomal_mS35"/>
</dbReference>
<comment type="subcellular location">
    <subcellularLocation>
        <location evidence="1">Mitochondrion</location>
    </subcellularLocation>
</comment>
<dbReference type="STRING" id="36022.A0A1V2KZ26"/>
<gene>
    <name evidence="4" type="ORF">BON22_5346</name>
</gene>